<gene>
    <name evidence="2" type="ORF">ACET3X_008992</name>
</gene>
<evidence type="ECO:0000313" key="2">
    <source>
        <dbReference type="EMBL" id="KAL1792485.1"/>
    </source>
</evidence>
<name>A0ABR3U917_9PLEO</name>
<keyword evidence="3" id="KW-1185">Reference proteome</keyword>
<keyword evidence="1" id="KW-0812">Transmembrane</keyword>
<protein>
    <submittedName>
        <fullName evidence="2">Uncharacterized protein</fullName>
    </submittedName>
</protein>
<dbReference type="Proteomes" id="UP001578633">
    <property type="component" value="Chromosome 9"/>
</dbReference>
<keyword evidence="1" id="KW-0472">Membrane</keyword>
<reference evidence="2 3" key="1">
    <citation type="submission" date="2024-09" db="EMBL/GenBank/DDBJ databases">
        <title>T2T genomes of carrot and Alternaria dauci and their utility for understanding host-pathogen interaction during carrot leaf blight disease.</title>
        <authorList>
            <person name="Liu W."/>
            <person name="Xu S."/>
            <person name="Ou C."/>
            <person name="Liu X."/>
            <person name="Zhuang F."/>
            <person name="Deng X.W."/>
        </authorList>
    </citation>
    <scope>NUCLEOTIDE SEQUENCE [LARGE SCALE GENOMIC DNA]</scope>
    <source>
        <strain evidence="2 3">A2016</strain>
    </source>
</reference>
<feature type="transmembrane region" description="Helical" evidence="1">
    <location>
        <begin position="53"/>
        <end position="77"/>
    </location>
</feature>
<organism evidence="2 3">
    <name type="scientific">Alternaria dauci</name>
    <dbReference type="NCBI Taxonomy" id="48095"/>
    <lineage>
        <taxon>Eukaryota</taxon>
        <taxon>Fungi</taxon>
        <taxon>Dikarya</taxon>
        <taxon>Ascomycota</taxon>
        <taxon>Pezizomycotina</taxon>
        <taxon>Dothideomycetes</taxon>
        <taxon>Pleosporomycetidae</taxon>
        <taxon>Pleosporales</taxon>
        <taxon>Pleosporineae</taxon>
        <taxon>Pleosporaceae</taxon>
        <taxon>Alternaria</taxon>
        <taxon>Alternaria sect. Porri</taxon>
    </lineage>
</organism>
<dbReference type="RefSeq" id="XP_069303069.1">
    <property type="nucleotide sequence ID" value="XM_069455138.1"/>
</dbReference>
<dbReference type="GeneID" id="96089314"/>
<keyword evidence="1" id="KW-1133">Transmembrane helix</keyword>
<sequence length="92" mass="10143">MTRYPLLVHALSQNTEDNEHGNAFADGRQNGEYHEEYERTYVNATLMLVTVSVALKAVLISCSTGITIALPMGAAMAQKATMKVRNHFVCRA</sequence>
<comment type="caution">
    <text evidence="2">The sequence shown here is derived from an EMBL/GenBank/DDBJ whole genome shotgun (WGS) entry which is preliminary data.</text>
</comment>
<dbReference type="EMBL" id="JBHGVX010000009">
    <property type="protein sequence ID" value="KAL1792485.1"/>
    <property type="molecule type" value="Genomic_DNA"/>
</dbReference>
<evidence type="ECO:0000313" key="3">
    <source>
        <dbReference type="Proteomes" id="UP001578633"/>
    </source>
</evidence>
<proteinExistence type="predicted"/>
<evidence type="ECO:0000256" key="1">
    <source>
        <dbReference type="SAM" id="Phobius"/>
    </source>
</evidence>
<accession>A0ABR3U917</accession>